<keyword evidence="2" id="KW-1185">Reference proteome</keyword>
<dbReference type="OrthoDB" id="5190909at2"/>
<protein>
    <submittedName>
        <fullName evidence="1">Uncharacterized protein</fullName>
    </submittedName>
</protein>
<dbReference type="STRING" id="380244.SAMN05216298_2102"/>
<sequence>MIEIICWYETSVSSAAQAEERYERILEDASPVPVRDLDGPLRAFVSRLREEAPDARVLELGRAGGERLYSRHGVAVTIPDELAKPLYGIVSDLAIGQNLSIYDREDGYVIGLEHDPDIVIDE</sequence>
<proteinExistence type="predicted"/>
<dbReference type="EMBL" id="FNGF01000002">
    <property type="protein sequence ID" value="SDK93306.1"/>
    <property type="molecule type" value="Genomic_DNA"/>
</dbReference>
<evidence type="ECO:0000313" key="1">
    <source>
        <dbReference type="EMBL" id="SDK93306.1"/>
    </source>
</evidence>
<organism evidence="1 2">
    <name type="scientific">Glycomyces sambucus</name>
    <dbReference type="NCBI Taxonomy" id="380244"/>
    <lineage>
        <taxon>Bacteria</taxon>
        <taxon>Bacillati</taxon>
        <taxon>Actinomycetota</taxon>
        <taxon>Actinomycetes</taxon>
        <taxon>Glycomycetales</taxon>
        <taxon>Glycomycetaceae</taxon>
        <taxon>Glycomyces</taxon>
    </lineage>
</organism>
<gene>
    <name evidence="1" type="ORF">SAMN05216298_2102</name>
</gene>
<evidence type="ECO:0000313" key="2">
    <source>
        <dbReference type="Proteomes" id="UP000198662"/>
    </source>
</evidence>
<accession>A0A1G9FY04</accession>
<reference evidence="2" key="1">
    <citation type="submission" date="2016-10" db="EMBL/GenBank/DDBJ databases">
        <authorList>
            <person name="Varghese N."/>
            <person name="Submissions S."/>
        </authorList>
    </citation>
    <scope>NUCLEOTIDE SEQUENCE [LARGE SCALE GENOMIC DNA]</scope>
    <source>
        <strain evidence="2">CGMCC 4.3147</strain>
    </source>
</reference>
<dbReference type="Proteomes" id="UP000198662">
    <property type="component" value="Unassembled WGS sequence"/>
</dbReference>
<dbReference type="RefSeq" id="WP_091047289.1">
    <property type="nucleotide sequence ID" value="NZ_FNGF01000002.1"/>
</dbReference>
<name>A0A1G9FY04_9ACTN</name>
<dbReference type="AlphaFoldDB" id="A0A1G9FY04"/>